<evidence type="ECO:0000256" key="1">
    <source>
        <dbReference type="ARBA" id="ARBA00022842"/>
    </source>
</evidence>
<dbReference type="CDD" id="cd04182">
    <property type="entry name" value="GT_2_like_f"/>
    <property type="match status" value="1"/>
</dbReference>
<keyword evidence="4" id="KW-1185">Reference proteome</keyword>
<name>A0A0A8K0W4_9HYPH</name>
<proteinExistence type="predicted"/>
<dbReference type="Gene3D" id="3.90.550.10">
    <property type="entry name" value="Spore Coat Polysaccharide Biosynthesis Protein SpsA, Chain A"/>
    <property type="match status" value="1"/>
</dbReference>
<dbReference type="HOGENOM" id="CLU_061980_4_0_5"/>
<protein>
    <submittedName>
        <fullName evidence="3">Molybdopterin biosynthesis protein MoeA</fullName>
    </submittedName>
</protein>
<evidence type="ECO:0000259" key="2">
    <source>
        <dbReference type="Pfam" id="PF12804"/>
    </source>
</evidence>
<accession>A0A0A8K0W4</accession>
<gene>
    <name evidence="3" type="ORF">GL4_1160</name>
</gene>
<dbReference type="AlphaFoldDB" id="A0A0A8K0W4"/>
<dbReference type="PANTHER" id="PTHR43777">
    <property type="entry name" value="MOLYBDENUM COFACTOR CYTIDYLYLTRANSFERASE"/>
    <property type="match status" value="1"/>
</dbReference>
<evidence type="ECO:0000313" key="3">
    <source>
        <dbReference type="EMBL" id="BAQ16618.1"/>
    </source>
</evidence>
<evidence type="ECO:0000313" key="4">
    <source>
        <dbReference type="Proteomes" id="UP000031643"/>
    </source>
</evidence>
<dbReference type="OrthoDB" id="9779263at2"/>
<dbReference type="STRING" id="1384459.GL4_1160"/>
<dbReference type="RefSeq" id="WP_045365461.1">
    <property type="nucleotide sequence ID" value="NZ_AP014648.1"/>
</dbReference>
<dbReference type="Pfam" id="PF12804">
    <property type="entry name" value="NTP_transf_3"/>
    <property type="match status" value="1"/>
</dbReference>
<organism evidence="3 4">
    <name type="scientific">Methyloceanibacter caenitepidi</name>
    <dbReference type="NCBI Taxonomy" id="1384459"/>
    <lineage>
        <taxon>Bacteria</taxon>
        <taxon>Pseudomonadati</taxon>
        <taxon>Pseudomonadota</taxon>
        <taxon>Alphaproteobacteria</taxon>
        <taxon>Hyphomicrobiales</taxon>
        <taxon>Hyphomicrobiaceae</taxon>
        <taxon>Methyloceanibacter</taxon>
    </lineage>
</organism>
<dbReference type="InterPro" id="IPR025877">
    <property type="entry name" value="MobA-like_NTP_Trfase"/>
</dbReference>
<dbReference type="KEGG" id="mcg:GL4_1160"/>
<keyword evidence="1" id="KW-0460">Magnesium</keyword>
<dbReference type="SUPFAM" id="SSF53448">
    <property type="entry name" value="Nucleotide-diphospho-sugar transferases"/>
    <property type="match status" value="1"/>
</dbReference>
<dbReference type="InterPro" id="IPR029044">
    <property type="entry name" value="Nucleotide-diphossugar_trans"/>
</dbReference>
<feature type="domain" description="MobA-like NTP transferase" evidence="2">
    <location>
        <begin position="6"/>
        <end position="168"/>
    </location>
</feature>
<dbReference type="Proteomes" id="UP000031643">
    <property type="component" value="Chromosome"/>
</dbReference>
<reference evidence="3 4" key="1">
    <citation type="submission" date="2014-09" db="EMBL/GenBank/DDBJ databases">
        <title>Genome sequencing of Methyloceanibacter caenitepidi Gela4.</title>
        <authorList>
            <person name="Takeuchi M."/>
            <person name="Susumu S."/>
            <person name="Kamagata Y."/>
            <person name="Oshima K."/>
            <person name="Hattori M."/>
            <person name="Iwasaki W."/>
        </authorList>
    </citation>
    <scope>NUCLEOTIDE SEQUENCE [LARGE SCALE GENOMIC DNA]</scope>
    <source>
        <strain evidence="3 4">Gela4</strain>
    </source>
</reference>
<dbReference type="PANTHER" id="PTHR43777:SF1">
    <property type="entry name" value="MOLYBDENUM COFACTOR CYTIDYLYLTRANSFERASE"/>
    <property type="match status" value="1"/>
</dbReference>
<dbReference type="GO" id="GO:0016779">
    <property type="term" value="F:nucleotidyltransferase activity"/>
    <property type="evidence" value="ECO:0007669"/>
    <property type="project" value="UniProtKB-ARBA"/>
</dbReference>
<dbReference type="EMBL" id="AP014648">
    <property type="protein sequence ID" value="BAQ16618.1"/>
    <property type="molecule type" value="Genomic_DNA"/>
</dbReference>
<sequence>MSRLGAILLAAGASERFGPRNKLLANIDGRPMVRVTADTLLGADCVDKVIVVTGHDASAIEDALKGLTVRFVFNSAWRNGLGGSVASGVAAVSRELDGVAIVPGDMPFLNSAVIDTLGAEFLKRDGAAIVFPATLAGRQRNPVLWPRRYFGLLEGLAGPQGGKGLLGDLAGSWSAVPMSDERVFRDVDTRDGLRAVSKVVVPSERA</sequence>